<dbReference type="Proteomes" id="UP000239724">
    <property type="component" value="Unassembled WGS sequence"/>
</dbReference>
<keyword evidence="2" id="KW-0210">Decarboxylase</keyword>
<feature type="modified residue" description="N6-(pyridoxal phosphate)lysine" evidence="5">
    <location>
        <position position="296"/>
    </location>
</feature>
<dbReference type="Gene3D" id="3.90.1150.170">
    <property type="match status" value="1"/>
</dbReference>
<dbReference type="Gene3D" id="3.40.640.10">
    <property type="entry name" value="Type I PLP-dependent aspartate aminotransferase-like (Major domain)"/>
    <property type="match status" value="1"/>
</dbReference>
<keyword evidence="3 5" id="KW-0663">Pyridoxal phosphate</keyword>
<dbReference type="InterPro" id="IPR015424">
    <property type="entry name" value="PyrdxlP-dep_Trfase"/>
</dbReference>
<dbReference type="GO" id="GO:0030170">
    <property type="term" value="F:pyridoxal phosphate binding"/>
    <property type="evidence" value="ECO:0007669"/>
    <property type="project" value="InterPro"/>
</dbReference>
<dbReference type="Pfam" id="PF00282">
    <property type="entry name" value="Pyridoxal_deC"/>
    <property type="match status" value="1"/>
</dbReference>
<dbReference type="EMBL" id="NHRY01000074">
    <property type="protein sequence ID" value="PPQ35381.1"/>
    <property type="molecule type" value="Genomic_DNA"/>
</dbReference>
<keyword evidence="4 6" id="KW-0456">Lyase</keyword>
<accession>A0A2S6NK69</accession>
<proteinExistence type="inferred from homology"/>
<keyword evidence="8" id="KW-1185">Reference proteome</keyword>
<dbReference type="GO" id="GO:0019752">
    <property type="term" value="P:carboxylic acid metabolic process"/>
    <property type="evidence" value="ECO:0007669"/>
    <property type="project" value="InterPro"/>
</dbReference>
<dbReference type="InterPro" id="IPR010977">
    <property type="entry name" value="Aromatic_deC"/>
</dbReference>
<comment type="cofactor">
    <cofactor evidence="1 5 6">
        <name>pyridoxal 5'-phosphate</name>
        <dbReference type="ChEBI" id="CHEBI:597326"/>
    </cofactor>
</comment>
<evidence type="ECO:0000256" key="5">
    <source>
        <dbReference type="PIRSR" id="PIRSR602129-50"/>
    </source>
</evidence>
<dbReference type="RefSeq" id="WP_104518287.1">
    <property type="nucleotide sequence ID" value="NZ_NHRY01000074.1"/>
</dbReference>
<evidence type="ECO:0000313" key="7">
    <source>
        <dbReference type="EMBL" id="PPQ35381.1"/>
    </source>
</evidence>
<gene>
    <name evidence="7" type="ORF">CCS01_07820</name>
</gene>
<dbReference type="PANTHER" id="PTHR11999:SF70">
    <property type="entry name" value="MIP05841P"/>
    <property type="match status" value="1"/>
</dbReference>
<comment type="similarity">
    <text evidence="6">Belongs to the group II decarboxylase family.</text>
</comment>
<dbReference type="GO" id="GO:0006520">
    <property type="term" value="P:amino acid metabolic process"/>
    <property type="evidence" value="ECO:0007669"/>
    <property type="project" value="InterPro"/>
</dbReference>
<comment type="caution">
    <text evidence="7">The sequence shown here is derived from an EMBL/GenBank/DDBJ whole genome shotgun (WGS) entry which is preliminary data.</text>
</comment>
<dbReference type="OrthoDB" id="9803665at2"/>
<evidence type="ECO:0000256" key="2">
    <source>
        <dbReference type="ARBA" id="ARBA00022793"/>
    </source>
</evidence>
<protein>
    <submittedName>
        <fullName evidence="7">Cytochrome D ubiquinol oxidase subunit I</fullName>
    </submittedName>
</protein>
<evidence type="ECO:0000256" key="1">
    <source>
        <dbReference type="ARBA" id="ARBA00001933"/>
    </source>
</evidence>
<dbReference type="InterPro" id="IPR002129">
    <property type="entry name" value="PyrdxlP-dep_de-COase"/>
</dbReference>
<dbReference type="InterPro" id="IPR015421">
    <property type="entry name" value="PyrdxlP-dep_Trfase_major"/>
</dbReference>
<organism evidence="7 8">
    <name type="scientific">Rhodopila globiformis</name>
    <name type="common">Rhodopseudomonas globiformis</name>
    <dbReference type="NCBI Taxonomy" id="1071"/>
    <lineage>
        <taxon>Bacteria</taxon>
        <taxon>Pseudomonadati</taxon>
        <taxon>Pseudomonadota</taxon>
        <taxon>Alphaproteobacteria</taxon>
        <taxon>Acetobacterales</taxon>
        <taxon>Acetobacteraceae</taxon>
        <taxon>Rhodopila</taxon>
    </lineage>
</organism>
<evidence type="ECO:0000256" key="6">
    <source>
        <dbReference type="RuleBase" id="RU000382"/>
    </source>
</evidence>
<dbReference type="Gene3D" id="1.20.1340.10">
    <property type="entry name" value="dopa decarboxylase, N-terminal domain"/>
    <property type="match status" value="1"/>
</dbReference>
<sequence>MDSLDPADWSDLRALGHRMIDDMVDHLQTLREGPVWQPMPESLRAELRQPLPRDPSPLGSVYADFRRLVQPYATGNLHPRFMGWVHGGGNPVGMLAELLAAGLNANLGGRDHAPIEVERQVIAWAAEMLGFPSEAGGVLVTGSSMANFIGVLVARTASEGPAVRQTGVSGRGLVGYASAAAHGCLPRAMEMAGLGREALRMIPFDADGRMRVDLLRQRIAQDRAAGLRPFLVVGTAGSVDIGAIDDLAALADVAAHESLWFHVDGAFGATALLAPALRPKLAGIERADSVAFDFHKWAQVPYDAGCVVVRDPTRQIETFGAEAAYLRREQRGLAGGGVWPCDLGPDLSRGFRALKVWMTLSVYGADALGQVVQAGCDLAAALAARVDREPELERLAPVALNIVCFRYRAAAGDLDRLNADIVADLQEAGIAAPSTTLVNGVLAIRAALVNHRTTADDIAIMVDAVLRLGRARAAG</sequence>
<evidence type="ECO:0000313" key="8">
    <source>
        <dbReference type="Proteomes" id="UP000239724"/>
    </source>
</evidence>
<dbReference type="SUPFAM" id="SSF53383">
    <property type="entry name" value="PLP-dependent transferases"/>
    <property type="match status" value="1"/>
</dbReference>
<dbReference type="GO" id="GO:0016831">
    <property type="term" value="F:carboxy-lyase activity"/>
    <property type="evidence" value="ECO:0007669"/>
    <property type="project" value="UniProtKB-KW"/>
</dbReference>
<evidence type="ECO:0000256" key="4">
    <source>
        <dbReference type="ARBA" id="ARBA00023239"/>
    </source>
</evidence>
<evidence type="ECO:0000256" key="3">
    <source>
        <dbReference type="ARBA" id="ARBA00022898"/>
    </source>
</evidence>
<dbReference type="PRINTS" id="PR00800">
    <property type="entry name" value="YHDCRBOXLASE"/>
</dbReference>
<dbReference type="PANTHER" id="PTHR11999">
    <property type="entry name" value="GROUP II PYRIDOXAL-5-PHOSPHATE DECARBOXYLASE"/>
    <property type="match status" value="1"/>
</dbReference>
<dbReference type="AlphaFoldDB" id="A0A2S6NK69"/>
<reference evidence="7 8" key="1">
    <citation type="journal article" date="2018" name="Arch. Microbiol.">
        <title>New insights into the metabolic potential of the phototrophic purple bacterium Rhodopila globiformis DSM 161(T) from its draft genome sequence and evidence for a vanadium-dependent nitrogenase.</title>
        <authorList>
            <person name="Imhoff J.F."/>
            <person name="Rahn T."/>
            <person name="Kunzel S."/>
            <person name="Neulinger S.C."/>
        </authorList>
    </citation>
    <scope>NUCLEOTIDE SEQUENCE [LARGE SCALE GENOMIC DNA]</scope>
    <source>
        <strain evidence="7 8">DSM 161</strain>
    </source>
</reference>
<name>A0A2S6NK69_RHOGL</name>